<keyword evidence="1" id="KW-0547">Nucleotide-binding</keyword>
<dbReference type="Gene3D" id="3.40.50.300">
    <property type="entry name" value="P-loop containing nucleotide triphosphate hydrolases"/>
    <property type="match status" value="1"/>
</dbReference>
<dbReference type="GO" id="GO:0032543">
    <property type="term" value="P:mitochondrial translation"/>
    <property type="evidence" value="ECO:0007669"/>
    <property type="project" value="TreeGrafter"/>
</dbReference>
<comment type="caution">
    <text evidence="4">The sequence shown here is derived from an EMBL/GenBank/DDBJ whole genome shotgun (WGS) entry which is preliminary data.</text>
</comment>
<protein>
    <submittedName>
        <fullName evidence="4">DAR GTPase 3, chloroplastic</fullName>
    </submittedName>
</protein>
<dbReference type="CDD" id="cd01856">
    <property type="entry name" value="YlqF"/>
    <property type="match status" value="1"/>
</dbReference>
<dbReference type="GO" id="GO:0003924">
    <property type="term" value="F:GTPase activity"/>
    <property type="evidence" value="ECO:0007669"/>
    <property type="project" value="TreeGrafter"/>
</dbReference>
<dbReference type="OrthoDB" id="269151at2759"/>
<evidence type="ECO:0000313" key="5">
    <source>
        <dbReference type="Proteomes" id="UP000324585"/>
    </source>
</evidence>
<dbReference type="NCBIfam" id="TIGR03596">
    <property type="entry name" value="GTPase_YlqF"/>
    <property type="match status" value="1"/>
</dbReference>
<dbReference type="PRINTS" id="PR00326">
    <property type="entry name" value="GTP1OBG"/>
</dbReference>
<evidence type="ECO:0000256" key="2">
    <source>
        <dbReference type="ARBA" id="ARBA00023134"/>
    </source>
</evidence>
<proteinExistence type="predicted"/>
<dbReference type="GO" id="GO:0005739">
    <property type="term" value="C:mitochondrion"/>
    <property type="evidence" value="ECO:0007669"/>
    <property type="project" value="TreeGrafter"/>
</dbReference>
<sequence length="417" mass="45698">MVAFASFVAQLGVPSGGGACSGCSNGLPFRVRVYSMCCAVRTSSARTAGPCRVGFEARRRLAAAARRPVVASASVSEQEVCLSEEEGEAWEDDGAMSQRPTTRKVKGELSKVGTFRPKINWYPGHIAKAERELRSKLGLVDVVLEVRDARIPLSTSHPSVEEWLGEKLQRVIVLNRVDMVSKHARAAWTEELQRESSSASAIGGTFCFVDSKKGDGVPALKRAILMLTSKVNEKRVRRGMLPRAIRCAVIGFPNVGKSALINRLVQKRAAKSENRPGVTRNLSWIRITKDIELLDSPGIIPMKLVDQDTALKLAYCNDIGEAAYDAESVAASLVDDLVELCKHTDRAFFDATQLTKRYNVDPFDEVLCREGGEVYVNEVAQRCFQGDRHRAGVAILNDFRSGRLGAVTLEVPNSYLT</sequence>
<dbReference type="SUPFAM" id="SSF52540">
    <property type="entry name" value="P-loop containing nucleoside triphosphate hydrolases"/>
    <property type="match status" value="1"/>
</dbReference>
<dbReference type="Pfam" id="PF01926">
    <property type="entry name" value="MMR_HSR1"/>
    <property type="match status" value="1"/>
</dbReference>
<dbReference type="InterPro" id="IPR027417">
    <property type="entry name" value="P-loop_NTPase"/>
</dbReference>
<name>A0A5J4YT63_PORPP</name>
<evidence type="ECO:0000259" key="3">
    <source>
        <dbReference type="PROSITE" id="PS51721"/>
    </source>
</evidence>
<dbReference type="Proteomes" id="UP000324585">
    <property type="component" value="Unassembled WGS sequence"/>
</dbReference>
<dbReference type="OMA" id="VINRRDM"/>
<keyword evidence="5" id="KW-1185">Reference proteome</keyword>
<dbReference type="EMBL" id="VRMN01000005">
    <property type="protein sequence ID" value="KAA8494100.1"/>
    <property type="molecule type" value="Genomic_DNA"/>
</dbReference>
<dbReference type="PANTHER" id="PTHR45782">
    <property type="entry name" value="MITOCHONDRIAL RIBOSOME-ASSOCIATED GTPASE 1"/>
    <property type="match status" value="1"/>
</dbReference>
<evidence type="ECO:0000256" key="1">
    <source>
        <dbReference type="ARBA" id="ARBA00022741"/>
    </source>
</evidence>
<dbReference type="PANTHER" id="PTHR45782:SF5">
    <property type="entry name" value="DAR GTPASE 3, CHLOROPLASTIC"/>
    <property type="match status" value="1"/>
</dbReference>
<dbReference type="InterPro" id="IPR030378">
    <property type="entry name" value="G_CP_dom"/>
</dbReference>
<dbReference type="GO" id="GO:0005525">
    <property type="term" value="F:GTP binding"/>
    <property type="evidence" value="ECO:0007669"/>
    <property type="project" value="UniProtKB-KW"/>
</dbReference>
<dbReference type="InterPro" id="IPR019991">
    <property type="entry name" value="GTP-bd_ribosome_bgen"/>
</dbReference>
<evidence type="ECO:0000313" key="4">
    <source>
        <dbReference type="EMBL" id="KAA8494100.1"/>
    </source>
</evidence>
<feature type="domain" description="CP-type G" evidence="3">
    <location>
        <begin position="130"/>
        <end position="302"/>
    </location>
</feature>
<reference evidence="5" key="1">
    <citation type="journal article" date="2019" name="Nat. Commun.">
        <title>Expansion of phycobilisome linker gene families in mesophilic red algae.</title>
        <authorList>
            <person name="Lee J."/>
            <person name="Kim D."/>
            <person name="Bhattacharya D."/>
            <person name="Yoon H.S."/>
        </authorList>
    </citation>
    <scope>NUCLEOTIDE SEQUENCE [LARGE SCALE GENOMIC DNA]</scope>
    <source>
        <strain evidence="5">CCMP 1328</strain>
    </source>
</reference>
<organism evidence="4 5">
    <name type="scientific">Porphyridium purpureum</name>
    <name type="common">Red alga</name>
    <name type="synonym">Porphyridium cruentum</name>
    <dbReference type="NCBI Taxonomy" id="35688"/>
    <lineage>
        <taxon>Eukaryota</taxon>
        <taxon>Rhodophyta</taxon>
        <taxon>Bangiophyceae</taxon>
        <taxon>Porphyridiales</taxon>
        <taxon>Porphyridiaceae</taxon>
        <taxon>Porphyridium</taxon>
    </lineage>
</organism>
<dbReference type="AlphaFoldDB" id="A0A5J4YT63"/>
<dbReference type="Gene3D" id="1.10.1580.10">
    <property type="match status" value="1"/>
</dbReference>
<dbReference type="InterPro" id="IPR023179">
    <property type="entry name" value="GTP-bd_ortho_bundle_sf"/>
</dbReference>
<dbReference type="PROSITE" id="PS51721">
    <property type="entry name" value="G_CP"/>
    <property type="match status" value="1"/>
</dbReference>
<accession>A0A5J4YT63</accession>
<dbReference type="InterPro" id="IPR006073">
    <property type="entry name" value="GTP-bd"/>
</dbReference>
<keyword evidence="2" id="KW-0342">GTP-binding</keyword>
<gene>
    <name evidence="4" type="ORF">FVE85_4075</name>
</gene>